<accession>A0A9J6DLP9</accession>
<proteinExistence type="predicted"/>
<evidence type="ECO:0000313" key="1">
    <source>
        <dbReference type="EMBL" id="KAH8022785.1"/>
    </source>
</evidence>
<protein>
    <submittedName>
        <fullName evidence="1">Uncharacterized protein</fullName>
    </submittedName>
</protein>
<organism evidence="1 2">
    <name type="scientific">Rhipicephalus microplus</name>
    <name type="common">Cattle tick</name>
    <name type="synonym">Boophilus microplus</name>
    <dbReference type="NCBI Taxonomy" id="6941"/>
    <lineage>
        <taxon>Eukaryota</taxon>
        <taxon>Metazoa</taxon>
        <taxon>Ecdysozoa</taxon>
        <taxon>Arthropoda</taxon>
        <taxon>Chelicerata</taxon>
        <taxon>Arachnida</taxon>
        <taxon>Acari</taxon>
        <taxon>Parasitiformes</taxon>
        <taxon>Ixodida</taxon>
        <taxon>Ixodoidea</taxon>
        <taxon>Ixodidae</taxon>
        <taxon>Rhipicephalinae</taxon>
        <taxon>Rhipicephalus</taxon>
        <taxon>Boophilus</taxon>
    </lineage>
</organism>
<reference evidence="1" key="2">
    <citation type="submission" date="2021-09" db="EMBL/GenBank/DDBJ databases">
        <authorList>
            <person name="Jia N."/>
            <person name="Wang J."/>
            <person name="Shi W."/>
            <person name="Du L."/>
            <person name="Sun Y."/>
            <person name="Zhan W."/>
            <person name="Jiang J."/>
            <person name="Wang Q."/>
            <person name="Zhang B."/>
            <person name="Ji P."/>
            <person name="Sakyi L.B."/>
            <person name="Cui X."/>
            <person name="Yuan T."/>
            <person name="Jiang B."/>
            <person name="Yang W."/>
            <person name="Lam T.T.-Y."/>
            <person name="Chang Q."/>
            <person name="Ding S."/>
            <person name="Wang X."/>
            <person name="Zhu J."/>
            <person name="Ruan X."/>
            <person name="Zhao L."/>
            <person name="Wei J."/>
            <person name="Que T."/>
            <person name="Du C."/>
            <person name="Cheng J."/>
            <person name="Dai P."/>
            <person name="Han X."/>
            <person name="Huang E."/>
            <person name="Gao Y."/>
            <person name="Liu J."/>
            <person name="Shao H."/>
            <person name="Ye R."/>
            <person name="Li L."/>
            <person name="Wei W."/>
            <person name="Wang X."/>
            <person name="Wang C."/>
            <person name="Huo Q."/>
            <person name="Li W."/>
            <person name="Guo W."/>
            <person name="Chen H."/>
            <person name="Chen S."/>
            <person name="Zhou L."/>
            <person name="Zhou L."/>
            <person name="Ni X."/>
            <person name="Tian J."/>
            <person name="Zhou Y."/>
            <person name="Sheng Y."/>
            <person name="Liu T."/>
            <person name="Pan Y."/>
            <person name="Xia L."/>
            <person name="Li J."/>
            <person name="Zhao F."/>
            <person name="Cao W."/>
        </authorList>
    </citation>
    <scope>NUCLEOTIDE SEQUENCE</scope>
    <source>
        <strain evidence="1">Rmic-2018</strain>
        <tissue evidence="1">Larvae</tissue>
    </source>
</reference>
<reference evidence="1" key="1">
    <citation type="journal article" date="2020" name="Cell">
        <title>Large-Scale Comparative Analyses of Tick Genomes Elucidate Their Genetic Diversity and Vector Capacities.</title>
        <authorList>
            <consortium name="Tick Genome and Microbiome Consortium (TIGMIC)"/>
            <person name="Jia N."/>
            <person name="Wang J."/>
            <person name="Shi W."/>
            <person name="Du L."/>
            <person name="Sun Y."/>
            <person name="Zhan W."/>
            <person name="Jiang J.F."/>
            <person name="Wang Q."/>
            <person name="Zhang B."/>
            <person name="Ji P."/>
            <person name="Bell-Sakyi L."/>
            <person name="Cui X.M."/>
            <person name="Yuan T.T."/>
            <person name="Jiang B.G."/>
            <person name="Yang W.F."/>
            <person name="Lam T.T."/>
            <person name="Chang Q.C."/>
            <person name="Ding S.J."/>
            <person name="Wang X.J."/>
            <person name="Zhu J.G."/>
            <person name="Ruan X.D."/>
            <person name="Zhao L."/>
            <person name="Wei J.T."/>
            <person name="Ye R.Z."/>
            <person name="Que T.C."/>
            <person name="Du C.H."/>
            <person name="Zhou Y.H."/>
            <person name="Cheng J.X."/>
            <person name="Dai P.F."/>
            <person name="Guo W.B."/>
            <person name="Han X.H."/>
            <person name="Huang E.J."/>
            <person name="Li L.F."/>
            <person name="Wei W."/>
            <person name="Gao Y.C."/>
            <person name="Liu J.Z."/>
            <person name="Shao H.Z."/>
            <person name="Wang X."/>
            <person name="Wang C.C."/>
            <person name="Yang T.C."/>
            <person name="Huo Q.B."/>
            <person name="Li W."/>
            <person name="Chen H.Y."/>
            <person name="Chen S.E."/>
            <person name="Zhou L.G."/>
            <person name="Ni X.B."/>
            <person name="Tian J.H."/>
            <person name="Sheng Y."/>
            <person name="Liu T."/>
            <person name="Pan Y.S."/>
            <person name="Xia L.Y."/>
            <person name="Li J."/>
            <person name="Zhao F."/>
            <person name="Cao W.C."/>
        </authorList>
    </citation>
    <scope>NUCLEOTIDE SEQUENCE</scope>
    <source>
        <strain evidence="1">Rmic-2018</strain>
    </source>
</reference>
<gene>
    <name evidence="1" type="ORF">HPB51_005083</name>
</gene>
<dbReference type="Proteomes" id="UP000821866">
    <property type="component" value="Chromosome 6"/>
</dbReference>
<keyword evidence="2" id="KW-1185">Reference proteome</keyword>
<name>A0A9J6DLP9_RHIMP</name>
<comment type="caution">
    <text evidence="1">The sequence shown here is derived from an EMBL/GenBank/DDBJ whole genome shotgun (WGS) entry which is preliminary data.</text>
</comment>
<sequence>MAPVGLLLRALSRPLLLRTPLQLRRWLARVPVTTAVRRGIGPTPPLALLGAGRVRGADVVNISRGSATLLRSRPVIKHRCRLCKKVNTDNLKEHACLKKHRTKYVKQVKLRYCLSKLLLSHSTTANFSLGDGCYKKRASYGESKCDYAAGCMPY</sequence>
<dbReference type="EMBL" id="JABSTU010000008">
    <property type="protein sequence ID" value="KAH8022785.1"/>
    <property type="molecule type" value="Genomic_DNA"/>
</dbReference>
<evidence type="ECO:0000313" key="2">
    <source>
        <dbReference type="Proteomes" id="UP000821866"/>
    </source>
</evidence>
<dbReference type="AlphaFoldDB" id="A0A9J6DLP9"/>